<dbReference type="Proteomes" id="UP000287651">
    <property type="component" value="Unassembled WGS sequence"/>
</dbReference>
<dbReference type="EMBL" id="AMZH03013519">
    <property type="protein sequence ID" value="RRT49131.1"/>
    <property type="molecule type" value="Genomic_DNA"/>
</dbReference>
<evidence type="ECO:0000256" key="1">
    <source>
        <dbReference type="SAM" id="MobiDB-lite"/>
    </source>
</evidence>
<sequence>MEHAPQDLDTLSSDSTNSFRMQLQLMNERLDKVQKEVTKSKEEVGENLKHKSPFAPEIRDKPVLTNFRLPILESYNGSSDPTEHVAAFRAQMALYDSSDALMWKGGTSRLVRQQICHRDTGDPRRVSLFSYPSLFDGNTPVQTILVFGRETSDHSPRDDVEGKPLHRCRNSDRRKARGAEASPNGTTPGIHLGIVEEEDRGTRLQPLTTPDDSSQLHADRDFPPNKGQGLLAPPNCIKTQPEERDKGQILSFPP</sequence>
<name>A0A426YBM0_ENSVE</name>
<organism evidence="2 3">
    <name type="scientific">Ensete ventricosum</name>
    <name type="common">Abyssinian banana</name>
    <name type="synonym">Musa ensete</name>
    <dbReference type="NCBI Taxonomy" id="4639"/>
    <lineage>
        <taxon>Eukaryota</taxon>
        <taxon>Viridiplantae</taxon>
        <taxon>Streptophyta</taxon>
        <taxon>Embryophyta</taxon>
        <taxon>Tracheophyta</taxon>
        <taxon>Spermatophyta</taxon>
        <taxon>Magnoliopsida</taxon>
        <taxon>Liliopsida</taxon>
        <taxon>Zingiberales</taxon>
        <taxon>Musaceae</taxon>
        <taxon>Ensete</taxon>
    </lineage>
</organism>
<evidence type="ECO:0000313" key="3">
    <source>
        <dbReference type="Proteomes" id="UP000287651"/>
    </source>
</evidence>
<reference evidence="2 3" key="1">
    <citation type="journal article" date="2014" name="Agronomy (Basel)">
        <title>A Draft Genome Sequence for Ensete ventricosum, the Drought-Tolerant Tree Against Hunger.</title>
        <authorList>
            <person name="Harrison J."/>
            <person name="Moore K.A."/>
            <person name="Paszkiewicz K."/>
            <person name="Jones T."/>
            <person name="Grant M."/>
            <person name="Ambacheew D."/>
            <person name="Muzemil S."/>
            <person name="Studholme D.J."/>
        </authorList>
    </citation>
    <scope>NUCLEOTIDE SEQUENCE [LARGE SCALE GENOMIC DNA]</scope>
</reference>
<feature type="compositionally biased region" description="Basic and acidic residues" evidence="1">
    <location>
        <begin position="150"/>
        <end position="173"/>
    </location>
</feature>
<proteinExistence type="predicted"/>
<feature type="compositionally biased region" description="Polar residues" evidence="1">
    <location>
        <begin position="205"/>
        <end position="216"/>
    </location>
</feature>
<gene>
    <name evidence="2" type="ORF">B296_00024983</name>
</gene>
<comment type="caution">
    <text evidence="2">The sequence shown here is derived from an EMBL/GenBank/DDBJ whole genome shotgun (WGS) entry which is preliminary data.</text>
</comment>
<accession>A0A426YBM0</accession>
<dbReference type="AlphaFoldDB" id="A0A426YBM0"/>
<protein>
    <submittedName>
        <fullName evidence="2">Uncharacterized protein</fullName>
    </submittedName>
</protein>
<feature type="region of interest" description="Disordered" evidence="1">
    <location>
        <begin position="148"/>
        <end position="254"/>
    </location>
</feature>
<evidence type="ECO:0000313" key="2">
    <source>
        <dbReference type="EMBL" id="RRT49131.1"/>
    </source>
</evidence>